<comment type="caution">
    <text evidence="1">The sequence shown here is derived from an EMBL/GenBank/DDBJ whole genome shotgun (WGS) entry which is preliminary data.</text>
</comment>
<sequence length="240" mass="28344">MQLSYSGKSTIDTFLDNIRNIKNGEQANYFTIIFRDHYFNDILPILKNEKNKLRQFLTAIIENPFKDICKEFFEDCVERSQMVNIQEDADLFLMSFNLMYMYQWGNSREAKEAFGAIGTGYCQLIKNNIEIPKIKTYLNGIVEKAFDFNSVAYQEACSQFLYELDWKDDFRTFHNILKKLRRNVERNANLFYSQDSIVWMTQLLIEKMDACNSKSERFKELTDSYGNLFNACYGNNVTNK</sequence>
<organism evidence="1 2">
    <name type="scientific">Dimorphilus gyrociliatus</name>
    <dbReference type="NCBI Taxonomy" id="2664684"/>
    <lineage>
        <taxon>Eukaryota</taxon>
        <taxon>Metazoa</taxon>
        <taxon>Spiralia</taxon>
        <taxon>Lophotrochozoa</taxon>
        <taxon>Annelida</taxon>
        <taxon>Polychaeta</taxon>
        <taxon>Polychaeta incertae sedis</taxon>
        <taxon>Dinophilidae</taxon>
        <taxon>Dimorphilus</taxon>
    </lineage>
</organism>
<evidence type="ECO:0000313" key="1">
    <source>
        <dbReference type="EMBL" id="CAD5114023.1"/>
    </source>
</evidence>
<keyword evidence="2" id="KW-1185">Reference proteome</keyword>
<evidence type="ECO:0000313" key="2">
    <source>
        <dbReference type="Proteomes" id="UP000549394"/>
    </source>
</evidence>
<name>A0A7I8VFF4_9ANNE</name>
<dbReference type="EMBL" id="CAJFCJ010000005">
    <property type="protein sequence ID" value="CAD5114023.1"/>
    <property type="molecule type" value="Genomic_DNA"/>
</dbReference>
<reference evidence="1 2" key="1">
    <citation type="submission" date="2020-08" db="EMBL/GenBank/DDBJ databases">
        <authorList>
            <person name="Hejnol A."/>
        </authorList>
    </citation>
    <scope>NUCLEOTIDE SEQUENCE [LARGE SCALE GENOMIC DNA]</scope>
</reference>
<protein>
    <submittedName>
        <fullName evidence="1">DgyrCDS3182</fullName>
    </submittedName>
</protein>
<proteinExistence type="predicted"/>
<dbReference type="Proteomes" id="UP000549394">
    <property type="component" value="Unassembled WGS sequence"/>
</dbReference>
<gene>
    <name evidence="1" type="ORF">DGYR_LOCUS2916</name>
</gene>
<accession>A0A7I8VFF4</accession>
<dbReference type="AlphaFoldDB" id="A0A7I8VFF4"/>